<keyword evidence="3" id="KW-0276">Fatty acid metabolism</keyword>
<keyword evidence="8" id="KW-1185">Reference proteome</keyword>
<name>A0A9X3Z3W8_9BACL</name>
<evidence type="ECO:0000259" key="5">
    <source>
        <dbReference type="Pfam" id="PF00501"/>
    </source>
</evidence>
<evidence type="ECO:0000256" key="3">
    <source>
        <dbReference type="ARBA" id="ARBA00022832"/>
    </source>
</evidence>
<reference evidence="7" key="1">
    <citation type="submission" date="2022-12" db="EMBL/GenBank/DDBJ databases">
        <title>Draft genome sequence of the thermophilic strain Brevibacillus thermoruber HT42, isolated from Los Humeros, Puebla, Mexico, with biotechnological potential.</title>
        <authorList>
            <person name="Lara Sanchez J."/>
            <person name="Solis Palacios R."/>
            <person name="Bustos Baena A.S."/>
            <person name="Ruz Baez A.E."/>
            <person name="Espinosa Luna G."/>
            <person name="Oliart Ros R.M."/>
        </authorList>
    </citation>
    <scope>NUCLEOTIDE SEQUENCE</scope>
    <source>
        <strain evidence="7">HT42</strain>
    </source>
</reference>
<keyword evidence="4" id="KW-0443">Lipid metabolism</keyword>
<dbReference type="AlphaFoldDB" id="A0A9X3Z3W8"/>
<dbReference type="Pfam" id="PF13193">
    <property type="entry name" value="AMP-binding_C"/>
    <property type="match status" value="1"/>
</dbReference>
<dbReference type="CDD" id="cd12119">
    <property type="entry name" value="ttLC_FACS_AlkK_like"/>
    <property type="match status" value="1"/>
</dbReference>
<proteinExistence type="inferred from homology"/>
<dbReference type="FunFam" id="3.30.300.30:FF:000008">
    <property type="entry name" value="2,3-dihydroxybenzoate-AMP ligase"/>
    <property type="match status" value="1"/>
</dbReference>
<dbReference type="NCBIfam" id="NF004837">
    <property type="entry name" value="PRK06187.1"/>
    <property type="match status" value="1"/>
</dbReference>
<dbReference type="Gene3D" id="3.30.300.30">
    <property type="match status" value="1"/>
</dbReference>
<dbReference type="GO" id="GO:0006631">
    <property type="term" value="P:fatty acid metabolic process"/>
    <property type="evidence" value="ECO:0007669"/>
    <property type="project" value="UniProtKB-KW"/>
</dbReference>
<evidence type="ECO:0000313" key="7">
    <source>
        <dbReference type="EMBL" id="MDA5109173.1"/>
    </source>
</evidence>
<evidence type="ECO:0000256" key="1">
    <source>
        <dbReference type="ARBA" id="ARBA00006432"/>
    </source>
</evidence>
<dbReference type="InterPro" id="IPR045851">
    <property type="entry name" value="AMP-bd_C_sf"/>
</dbReference>
<dbReference type="Proteomes" id="UP001151071">
    <property type="component" value="Unassembled WGS sequence"/>
</dbReference>
<evidence type="ECO:0000256" key="2">
    <source>
        <dbReference type="ARBA" id="ARBA00022598"/>
    </source>
</evidence>
<accession>A0A9X3Z3W8</accession>
<dbReference type="GO" id="GO:0016874">
    <property type="term" value="F:ligase activity"/>
    <property type="evidence" value="ECO:0007669"/>
    <property type="project" value="UniProtKB-KW"/>
</dbReference>
<dbReference type="RefSeq" id="WP_271140244.1">
    <property type="nucleotide sequence ID" value="NZ_JAPYYP010000014.1"/>
</dbReference>
<feature type="domain" description="AMP-binding enzyme C-terminal" evidence="6">
    <location>
        <begin position="445"/>
        <end position="521"/>
    </location>
</feature>
<dbReference type="PANTHER" id="PTHR43859">
    <property type="entry name" value="ACYL-ACTIVATING ENZYME"/>
    <property type="match status" value="1"/>
</dbReference>
<organism evidence="7 8">
    <name type="scientific">Brevibacillus thermoruber</name>
    <dbReference type="NCBI Taxonomy" id="33942"/>
    <lineage>
        <taxon>Bacteria</taxon>
        <taxon>Bacillati</taxon>
        <taxon>Bacillota</taxon>
        <taxon>Bacilli</taxon>
        <taxon>Bacillales</taxon>
        <taxon>Paenibacillaceae</taxon>
        <taxon>Brevibacillus</taxon>
    </lineage>
</organism>
<dbReference type="EMBL" id="JAPYYP010000014">
    <property type="protein sequence ID" value="MDA5109173.1"/>
    <property type="molecule type" value="Genomic_DNA"/>
</dbReference>
<sequence>MMNVQLTIAPLMERAEQYFSRKQVISRTATGMYRFTYEEIGKRTRRLASALEKLGVKRGDRVGTLAWNHHRHLEAYFAIPGMGAVLHTINIRLSPEHITYIINHAEDQVLLIDDDLLPLIERCKDHLHTVKAYILMTDHDELPASSLEPLYSYEALLQEGDPHYQYPTDIQENDPAGMCYTSATTGKPKGVVYTHRGIVLHCMGIGLADSLALSESDVCMPVVPMFHVNAWGLPFAAAWFGTTQVLPGPRFTPQLLAELIESERVTVAAGVPTIWLGLYQQLEKGRYNTSSLRGIVCGGSAAPRGLIKAFAEQFNIPVLHAYGMTETSPLVTVSRLKSYQQELPFETKLDLYAKQGMVVPGLEVKVVGPHGEVKWDGKEMGELLVRGPWIADEYYRDERTREAFQDGWLHTGDVATIDEEGTIKLVDRTKDLIKSGGEWISSVDLENALMAHEAVLEAACIGVPHPQWDERPVACVVPKEASKDKVTKEELLAYLAPQFPKWWLPDDIVFMSEIPKTTVGKFLKRALREQFRHHFTAQTDTR</sequence>
<dbReference type="Gene3D" id="3.40.50.12780">
    <property type="entry name" value="N-terminal domain of ligase-like"/>
    <property type="match status" value="1"/>
</dbReference>
<dbReference type="SUPFAM" id="SSF56801">
    <property type="entry name" value="Acetyl-CoA synthetase-like"/>
    <property type="match status" value="1"/>
</dbReference>
<evidence type="ECO:0000259" key="6">
    <source>
        <dbReference type="Pfam" id="PF13193"/>
    </source>
</evidence>
<evidence type="ECO:0000313" key="8">
    <source>
        <dbReference type="Proteomes" id="UP001151071"/>
    </source>
</evidence>
<dbReference type="InterPro" id="IPR042099">
    <property type="entry name" value="ANL_N_sf"/>
</dbReference>
<comment type="similarity">
    <text evidence="1">Belongs to the ATP-dependent AMP-binding enzyme family.</text>
</comment>
<feature type="domain" description="AMP-dependent synthetase/ligase" evidence="5">
    <location>
        <begin position="15"/>
        <end position="395"/>
    </location>
</feature>
<evidence type="ECO:0000256" key="4">
    <source>
        <dbReference type="ARBA" id="ARBA00023098"/>
    </source>
</evidence>
<keyword evidence="2 7" id="KW-0436">Ligase</keyword>
<dbReference type="Pfam" id="PF00501">
    <property type="entry name" value="AMP-binding"/>
    <property type="match status" value="1"/>
</dbReference>
<protein>
    <submittedName>
        <fullName evidence="7">Long-chain fatty acid--CoA ligase</fullName>
    </submittedName>
</protein>
<gene>
    <name evidence="7" type="ORF">O3V59_12425</name>
</gene>
<comment type="caution">
    <text evidence="7">The sequence shown here is derived from an EMBL/GenBank/DDBJ whole genome shotgun (WGS) entry which is preliminary data.</text>
</comment>
<dbReference type="PANTHER" id="PTHR43859:SF4">
    <property type="entry name" value="BUTANOATE--COA LIGASE AAE1-RELATED"/>
    <property type="match status" value="1"/>
</dbReference>
<dbReference type="InterPro" id="IPR000873">
    <property type="entry name" value="AMP-dep_synth/lig_dom"/>
</dbReference>
<dbReference type="InterPro" id="IPR025110">
    <property type="entry name" value="AMP-bd_C"/>
</dbReference>